<protein>
    <recommendedName>
        <fullName evidence="4">Polysaccharide polymerase</fullName>
    </recommendedName>
</protein>
<feature type="transmembrane region" description="Helical" evidence="1">
    <location>
        <begin position="153"/>
        <end position="173"/>
    </location>
</feature>
<evidence type="ECO:0000313" key="2">
    <source>
        <dbReference type="EMBL" id="ACR76358.1"/>
    </source>
</evidence>
<proteinExistence type="predicted"/>
<reference evidence="2 3" key="1">
    <citation type="journal article" date="2009" name="Proc. Natl. Acad. Sci. U.S.A.">
        <title>Characterizing a model human gut microbiota composed of members of its two dominant bacterial phyla.</title>
        <authorList>
            <person name="Mahowald M.A."/>
            <person name="Rey F.E."/>
            <person name="Seedorf H."/>
            <person name="Turnbaugh P.J."/>
            <person name="Fulton R.S."/>
            <person name="Wollam A."/>
            <person name="Shah N."/>
            <person name="Wang C."/>
            <person name="Magrini V."/>
            <person name="Wilson R.K."/>
            <person name="Cantarel B.L."/>
            <person name="Coutinho P.M."/>
            <person name="Henrissat B."/>
            <person name="Crock L.W."/>
            <person name="Russell A."/>
            <person name="Verberkmoes N.C."/>
            <person name="Hettich R.L."/>
            <person name="Gordon J.I."/>
        </authorList>
    </citation>
    <scope>NUCLEOTIDE SEQUENCE [LARGE SCALE GENOMIC DNA]</scope>
    <source>
        <strain evidence="3">ATCC 33656 / DSM 3377 / JCM 17463 / KCTC 5835 / LMG 30912 / VPI 0990</strain>
    </source>
</reference>
<feature type="transmembrane region" description="Helical" evidence="1">
    <location>
        <begin position="46"/>
        <end position="64"/>
    </location>
</feature>
<keyword evidence="1" id="KW-0812">Transmembrane</keyword>
<keyword evidence="1" id="KW-1133">Transmembrane helix</keyword>
<evidence type="ECO:0008006" key="4">
    <source>
        <dbReference type="Google" id="ProtNLM"/>
    </source>
</evidence>
<accession>C4ZGT6</accession>
<feature type="transmembrane region" description="Helical" evidence="1">
    <location>
        <begin position="339"/>
        <end position="356"/>
    </location>
</feature>
<dbReference type="STRING" id="515619.EUBREC_2627"/>
<dbReference type="PaxDb" id="515619-EUBREC_2627"/>
<dbReference type="EMBL" id="CP001107">
    <property type="protein sequence ID" value="ACR76358.1"/>
    <property type="molecule type" value="Genomic_DNA"/>
</dbReference>
<feature type="transmembrane region" description="Helical" evidence="1">
    <location>
        <begin position="231"/>
        <end position="251"/>
    </location>
</feature>
<organism evidence="2 3">
    <name type="scientific">Agathobacter rectalis (strain ATCC 33656 / DSM 3377 / JCM 17463 / KCTC 5835 / VPI 0990)</name>
    <name type="common">Eubacterium rectale</name>
    <dbReference type="NCBI Taxonomy" id="515619"/>
    <lineage>
        <taxon>Bacteria</taxon>
        <taxon>Bacillati</taxon>
        <taxon>Bacillota</taxon>
        <taxon>Clostridia</taxon>
        <taxon>Lachnospirales</taxon>
        <taxon>Lachnospiraceae</taxon>
        <taxon>Agathobacter</taxon>
    </lineage>
</organism>
<dbReference type="HOGENOM" id="CLU_032630_2_1_9"/>
<dbReference type="KEGG" id="ere:EUBREC_2627"/>
<feature type="transmembrane region" description="Helical" evidence="1">
    <location>
        <begin position="310"/>
        <end position="332"/>
    </location>
</feature>
<dbReference type="Proteomes" id="UP000001477">
    <property type="component" value="Chromosome"/>
</dbReference>
<gene>
    <name evidence="2" type="ordered locus">EUBREC_2627</name>
</gene>
<evidence type="ECO:0000313" key="3">
    <source>
        <dbReference type="Proteomes" id="UP000001477"/>
    </source>
</evidence>
<feature type="transmembrane region" description="Helical" evidence="1">
    <location>
        <begin position="76"/>
        <end position="100"/>
    </location>
</feature>
<name>C4ZGT6_AGARV</name>
<evidence type="ECO:0000256" key="1">
    <source>
        <dbReference type="SAM" id="Phobius"/>
    </source>
</evidence>
<feature type="transmembrane region" description="Helical" evidence="1">
    <location>
        <begin position="112"/>
        <end position="132"/>
    </location>
</feature>
<dbReference type="AlphaFoldDB" id="C4ZGT6"/>
<feature type="transmembrane region" description="Helical" evidence="1">
    <location>
        <begin position="14"/>
        <end position="34"/>
    </location>
</feature>
<feature type="transmembrane region" description="Helical" evidence="1">
    <location>
        <begin position="201"/>
        <end position="219"/>
    </location>
</feature>
<keyword evidence="1" id="KW-0472">Membrane</keyword>
<sequence>MTMDLSEKIEKKELICLAGIFIFVFAMLMDHTYVVAMDDAATLRSIGTYSKYLAYFLLCIKILWDQYDNRNIISAIAYMGIFVIAALFAGEFNFCLFFLIYVATIGCDGKRIISVSIFAQAIILIGSIVAALTGYVPNYDFSELTRKRMGMGFAWCTTAPIVFYFIALGYIYIRGRKFKWYEAVMLEVINYLIYTQTNTRMTFYVSTIFLLFFAIQSLWDNPWRIMHVFKWLWIMMPFICALISIGTTIMFDEDSTIWLKANAFLSGRLNLGFDAIKEYGFTLFGQPIEWVGSSTLNTSLYGYNYVDCSYLQIALSYGIIALIAILTIYSIAIYRACIADDYWLVFVLIFVLIHSLTEPRLYNFAFNTLSFVAFAKINCDRNKERGRNDIIYNSGA</sequence>